<comment type="subcellular location">
    <subcellularLocation>
        <location evidence="6">Nucleus</location>
    </subcellularLocation>
</comment>
<dbReference type="GO" id="GO:0110155">
    <property type="term" value="P:NAD-cap decapping"/>
    <property type="evidence" value="ECO:0007669"/>
    <property type="project" value="TreeGrafter"/>
</dbReference>
<evidence type="ECO:0000313" key="9">
    <source>
        <dbReference type="EMBL" id="RPD62126.1"/>
    </source>
</evidence>
<name>A0A5C2SKX0_9APHY</name>
<feature type="compositionally biased region" description="Low complexity" evidence="7">
    <location>
        <begin position="414"/>
        <end position="431"/>
    </location>
</feature>
<dbReference type="AlphaFoldDB" id="A0A5C2SKX0"/>
<keyword evidence="10" id="KW-1185">Reference proteome</keyword>
<dbReference type="GO" id="GO:0034353">
    <property type="term" value="F:mRNA 5'-diphosphatase activity"/>
    <property type="evidence" value="ECO:0007669"/>
    <property type="project" value="TreeGrafter"/>
</dbReference>
<dbReference type="Proteomes" id="UP000313359">
    <property type="component" value="Unassembled WGS sequence"/>
</dbReference>
<accession>A0A5C2SKX0</accession>
<keyword evidence="6" id="KW-0694">RNA-binding</keyword>
<feature type="compositionally biased region" description="Polar residues" evidence="7">
    <location>
        <begin position="27"/>
        <end position="48"/>
    </location>
</feature>
<protein>
    <recommendedName>
        <fullName evidence="6">Decapping nuclease</fullName>
        <ecNumber evidence="6">3.6.1.-</ecNumber>
    </recommendedName>
</protein>
<keyword evidence="6" id="KW-0479">Metal-binding</keyword>
<comment type="catalytic activity">
    <reaction evidence="5">
        <text>a 5'-end NAD(+)-phospho-ribonucleoside in mRNA + H2O = a 5'-end phospho-ribonucleoside in mRNA + NAD(+) + H(+)</text>
        <dbReference type="Rhea" id="RHEA:60880"/>
        <dbReference type="Rhea" id="RHEA-COMP:15692"/>
        <dbReference type="Rhea" id="RHEA-COMP:15698"/>
        <dbReference type="ChEBI" id="CHEBI:15377"/>
        <dbReference type="ChEBI" id="CHEBI:15378"/>
        <dbReference type="ChEBI" id="CHEBI:57540"/>
        <dbReference type="ChEBI" id="CHEBI:138282"/>
        <dbReference type="ChEBI" id="CHEBI:144029"/>
    </reaction>
    <physiologicalReaction direction="left-to-right" evidence="5">
        <dbReference type="Rhea" id="RHEA:60881"/>
    </physiologicalReaction>
</comment>
<reference evidence="9" key="1">
    <citation type="journal article" date="2018" name="Genome Biol. Evol.">
        <title>Genomics and development of Lentinus tigrinus, a white-rot wood-decaying mushroom with dimorphic fruiting bodies.</title>
        <authorList>
            <person name="Wu B."/>
            <person name="Xu Z."/>
            <person name="Knudson A."/>
            <person name="Carlson A."/>
            <person name="Chen N."/>
            <person name="Kovaka S."/>
            <person name="LaButti K."/>
            <person name="Lipzen A."/>
            <person name="Pennachio C."/>
            <person name="Riley R."/>
            <person name="Schakwitz W."/>
            <person name="Umezawa K."/>
            <person name="Ohm R.A."/>
            <person name="Grigoriev I.V."/>
            <person name="Nagy L.G."/>
            <person name="Gibbons J."/>
            <person name="Hibbett D."/>
        </authorList>
    </citation>
    <scope>NUCLEOTIDE SEQUENCE [LARGE SCALE GENOMIC DNA]</scope>
    <source>
        <strain evidence="9">ALCF2SS1-6</strain>
    </source>
</reference>
<evidence type="ECO:0000259" key="8">
    <source>
        <dbReference type="Pfam" id="PF08652"/>
    </source>
</evidence>
<evidence type="ECO:0000256" key="2">
    <source>
        <dbReference type="ARBA" id="ARBA00006562"/>
    </source>
</evidence>
<keyword evidence="6" id="KW-0540">Nuclease</keyword>
<dbReference type="GO" id="GO:0000956">
    <property type="term" value="P:nuclear-transcribed mRNA catabolic process"/>
    <property type="evidence" value="ECO:0007669"/>
    <property type="project" value="TreeGrafter"/>
</dbReference>
<evidence type="ECO:0000256" key="7">
    <source>
        <dbReference type="SAM" id="MobiDB-lite"/>
    </source>
</evidence>
<evidence type="ECO:0000256" key="1">
    <source>
        <dbReference type="ARBA" id="ARBA00001968"/>
    </source>
</evidence>
<feature type="compositionally biased region" description="Basic and acidic residues" evidence="7">
    <location>
        <begin position="1"/>
        <end position="26"/>
    </location>
</feature>
<evidence type="ECO:0000256" key="6">
    <source>
        <dbReference type="RuleBase" id="RU367113"/>
    </source>
</evidence>
<proteinExistence type="inferred from homology"/>
<comment type="catalytic activity">
    <reaction evidence="4">
        <text>a 5'-end triphospho-ribonucleoside in mRNA + H2O = a 5'-end phospho-ribonucleoside in mRNA + diphosphate + H(+)</text>
        <dbReference type="Rhea" id="RHEA:78683"/>
        <dbReference type="Rhea" id="RHEA-COMP:15692"/>
        <dbReference type="Rhea" id="RHEA-COMP:17164"/>
        <dbReference type="ChEBI" id="CHEBI:15377"/>
        <dbReference type="ChEBI" id="CHEBI:15378"/>
        <dbReference type="ChEBI" id="CHEBI:33019"/>
        <dbReference type="ChEBI" id="CHEBI:138282"/>
        <dbReference type="ChEBI" id="CHEBI:167618"/>
    </reaction>
    <physiologicalReaction direction="left-to-right" evidence="4">
        <dbReference type="Rhea" id="RHEA:78684"/>
    </physiologicalReaction>
</comment>
<dbReference type="EC" id="3.6.1.-" evidence="6"/>
<comment type="catalytic activity">
    <reaction evidence="3">
        <text>a 5'-end (N(7)-methyl 5'-triphosphoguanosine)-ribonucleoside-ribonucleotide in mRNA + H2O = a (N(7)-methyl 5'-triphosphoguanosine)-nucleoside + a 5'-end phospho-ribonucleoside in mRNA + H(+)</text>
        <dbReference type="Rhea" id="RHEA:66928"/>
        <dbReference type="Rhea" id="RHEA-COMP:15692"/>
        <dbReference type="Rhea" id="RHEA-COMP:17313"/>
        <dbReference type="ChEBI" id="CHEBI:15377"/>
        <dbReference type="ChEBI" id="CHEBI:15378"/>
        <dbReference type="ChEBI" id="CHEBI:138282"/>
        <dbReference type="ChEBI" id="CHEBI:172876"/>
        <dbReference type="ChEBI" id="CHEBI:172877"/>
    </reaction>
    <physiologicalReaction direction="left-to-right" evidence="3">
        <dbReference type="Rhea" id="RHEA:66929"/>
    </physiologicalReaction>
</comment>
<dbReference type="PANTHER" id="PTHR12395">
    <property type="entry name" value="DOM-3 RELATED"/>
    <property type="match status" value="1"/>
</dbReference>
<comment type="cofactor">
    <cofactor evidence="1 6">
        <name>a divalent metal cation</name>
        <dbReference type="ChEBI" id="CHEBI:60240"/>
    </cofactor>
</comment>
<dbReference type="Pfam" id="PF08652">
    <property type="entry name" value="RAI1"/>
    <property type="match status" value="1"/>
</dbReference>
<dbReference type="InterPro" id="IPR039039">
    <property type="entry name" value="RAI1-like_fam"/>
</dbReference>
<evidence type="ECO:0000256" key="3">
    <source>
        <dbReference type="ARBA" id="ARBA00044676"/>
    </source>
</evidence>
<evidence type="ECO:0000313" key="10">
    <source>
        <dbReference type="Proteomes" id="UP000313359"/>
    </source>
</evidence>
<feature type="region of interest" description="Disordered" evidence="7">
    <location>
        <begin position="1"/>
        <end position="48"/>
    </location>
</feature>
<feature type="domain" description="RAI1-like" evidence="8">
    <location>
        <begin position="52"/>
        <end position="407"/>
    </location>
</feature>
<gene>
    <name evidence="9" type="ORF">L227DRAFT_499424</name>
</gene>
<keyword evidence="6" id="KW-0539">Nucleus</keyword>
<dbReference type="STRING" id="1328759.A0A5C2SKX0"/>
<sequence length="451" mass="50638">MSKRRLSDSPEPHDRPAKRPETESSRDSPVSTTSLTYPSLHSSTSLRPVPFQQPTGLLTFSYTPKRVLEFTHSALRYYIDPPPGADLRYGYERWIKRPEEKSRLDGLLRAIERVMEKADTSMGTGTGQKWLRDMSVITWRGVMTKILTAPYEERDGCELNAMCINGTIYLEEHHTDARLAEKEDLAPRQRQQTYYGYSFESWCTSSKPGIPERIAGQPIGWGGDVDTNVQWCSVIKTKLGDNRLVIGGEVDCVRGDYKGRTDTFVELKTSMSIRGPEDEARFEKKLLKFYMQSFLLGVPEIVVGFRTPAGRITTTQSFKTIEIPRMVRGKPSAWDPQICLNWGQHFLSTLKSMFTKDAISDQPVTTPRIWRITFKPKEGVTITSLDADGVKEVQGGEDRVGFLPKWYYDLASASGPLSSSSSPVTPVPQTSHPGDGTSQRAPGSSHDGWNI</sequence>
<dbReference type="GO" id="GO:0000166">
    <property type="term" value="F:nucleotide binding"/>
    <property type="evidence" value="ECO:0007669"/>
    <property type="project" value="UniProtKB-KW"/>
</dbReference>
<dbReference type="GO" id="GO:0005829">
    <property type="term" value="C:cytosol"/>
    <property type="evidence" value="ECO:0007669"/>
    <property type="project" value="TreeGrafter"/>
</dbReference>
<comment type="function">
    <text evidence="6">Decapping enzyme for NAD-capped RNAs: specifically hydrolyzes the nicotinamide adenine dinucleotide (NAD) cap from a subset of RNAs by removing the entire NAD moiety from the 5'-end of an NAD-capped RNA.</text>
</comment>
<comment type="similarity">
    <text evidence="2 6">Belongs to the DXO/Dom3Z family.</text>
</comment>
<dbReference type="GO" id="GO:0003723">
    <property type="term" value="F:RNA binding"/>
    <property type="evidence" value="ECO:0007669"/>
    <property type="project" value="UniProtKB-KW"/>
</dbReference>
<dbReference type="GO" id="GO:0004518">
    <property type="term" value="F:nuclease activity"/>
    <property type="evidence" value="ECO:0007669"/>
    <property type="project" value="UniProtKB-KW"/>
</dbReference>
<dbReference type="OrthoDB" id="5853397at2759"/>
<feature type="region of interest" description="Disordered" evidence="7">
    <location>
        <begin position="414"/>
        <end position="451"/>
    </location>
</feature>
<dbReference type="GO" id="GO:0005634">
    <property type="term" value="C:nucleus"/>
    <property type="evidence" value="ECO:0007669"/>
    <property type="project" value="UniProtKB-SubCell"/>
</dbReference>
<organism evidence="9 10">
    <name type="scientific">Lentinus tigrinus ALCF2SS1-6</name>
    <dbReference type="NCBI Taxonomy" id="1328759"/>
    <lineage>
        <taxon>Eukaryota</taxon>
        <taxon>Fungi</taxon>
        <taxon>Dikarya</taxon>
        <taxon>Basidiomycota</taxon>
        <taxon>Agaricomycotina</taxon>
        <taxon>Agaricomycetes</taxon>
        <taxon>Polyporales</taxon>
        <taxon>Polyporaceae</taxon>
        <taxon>Lentinus</taxon>
    </lineage>
</organism>
<dbReference type="EMBL" id="ML122260">
    <property type="protein sequence ID" value="RPD62126.1"/>
    <property type="molecule type" value="Genomic_DNA"/>
</dbReference>
<dbReference type="InterPro" id="IPR013961">
    <property type="entry name" value="RAI1"/>
</dbReference>
<keyword evidence="6" id="KW-0547">Nucleotide-binding</keyword>
<evidence type="ECO:0000256" key="4">
    <source>
        <dbReference type="ARBA" id="ARBA00044692"/>
    </source>
</evidence>
<evidence type="ECO:0000256" key="5">
    <source>
        <dbReference type="ARBA" id="ARBA00048124"/>
    </source>
</evidence>
<keyword evidence="6" id="KW-0378">Hydrolase</keyword>
<dbReference type="PANTHER" id="PTHR12395:SF9">
    <property type="entry name" value="DECAPPING AND EXORIBONUCLEASE PROTEIN"/>
    <property type="match status" value="1"/>
</dbReference>
<dbReference type="GO" id="GO:0046872">
    <property type="term" value="F:metal ion binding"/>
    <property type="evidence" value="ECO:0007669"/>
    <property type="project" value="UniProtKB-KW"/>
</dbReference>